<reference evidence="2" key="1">
    <citation type="submission" date="2022-07" db="EMBL/GenBank/DDBJ databases">
        <title>Genome analysis of Parmales, a sister group of diatoms, reveals the evolutionary specialization of diatoms from phago-mixotrophs to photoautotrophs.</title>
        <authorList>
            <person name="Ban H."/>
            <person name="Sato S."/>
            <person name="Yoshikawa S."/>
            <person name="Kazumasa Y."/>
            <person name="Nakamura Y."/>
            <person name="Ichinomiya M."/>
            <person name="Saitoh K."/>
            <person name="Sato N."/>
            <person name="Blanc-Mathieu R."/>
            <person name="Endo H."/>
            <person name="Kuwata A."/>
            <person name="Ogata H."/>
        </authorList>
    </citation>
    <scope>NUCLEOTIDE SEQUENCE</scope>
</reference>
<sequence length="85" mass="9360">MLVSVASHLTSILLSMSFVNALNEAGRDADVIRMFGEGQRYLATHKCNSAFTTGIFSLAVGILDMILGDRSESTTLRWGWLFLFS</sequence>
<name>A0A9W6ZF26_9STRA</name>
<comment type="caution">
    <text evidence="2">The sequence shown here is derived from an EMBL/GenBank/DDBJ whole genome shotgun (WGS) entry which is preliminary data.</text>
</comment>
<keyword evidence="1" id="KW-0732">Signal</keyword>
<feature type="chain" id="PRO_5040802064" evidence="1">
    <location>
        <begin position="22"/>
        <end position="85"/>
    </location>
</feature>
<accession>A0A9W6ZF26</accession>
<evidence type="ECO:0000313" key="2">
    <source>
        <dbReference type="EMBL" id="GMH51306.1"/>
    </source>
</evidence>
<evidence type="ECO:0000313" key="3">
    <source>
        <dbReference type="Proteomes" id="UP001165082"/>
    </source>
</evidence>
<dbReference type="AlphaFoldDB" id="A0A9W6ZF26"/>
<proteinExistence type="predicted"/>
<feature type="signal peptide" evidence="1">
    <location>
        <begin position="1"/>
        <end position="21"/>
    </location>
</feature>
<dbReference type="OrthoDB" id="198338at2759"/>
<protein>
    <submittedName>
        <fullName evidence="2">Uncharacterized protein</fullName>
    </submittedName>
</protein>
<organism evidence="2 3">
    <name type="scientific">Triparma retinervis</name>
    <dbReference type="NCBI Taxonomy" id="2557542"/>
    <lineage>
        <taxon>Eukaryota</taxon>
        <taxon>Sar</taxon>
        <taxon>Stramenopiles</taxon>
        <taxon>Ochrophyta</taxon>
        <taxon>Bolidophyceae</taxon>
        <taxon>Parmales</taxon>
        <taxon>Triparmaceae</taxon>
        <taxon>Triparma</taxon>
    </lineage>
</organism>
<dbReference type="EMBL" id="BRXZ01004561">
    <property type="protein sequence ID" value="GMH51306.1"/>
    <property type="molecule type" value="Genomic_DNA"/>
</dbReference>
<evidence type="ECO:0000256" key="1">
    <source>
        <dbReference type="SAM" id="SignalP"/>
    </source>
</evidence>
<dbReference type="Proteomes" id="UP001165082">
    <property type="component" value="Unassembled WGS sequence"/>
</dbReference>
<gene>
    <name evidence="2" type="ORF">TrRE_jg222</name>
</gene>
<keyword evidence="3" id="KW-1185">Reference proteome</keyword>